<dbReference type="EMBL" id="JAPUUL010000895">
    <property type="protein sequence ID" value="KAJ8129001.1"/>
    <property type="molecule type" value="Genomic_DNA"/>
</dbReference>
<evidence type="ECO:0000313" key="2">
    <source>
        <dbReference type="Proteomes" id="UP001153332"/>
    </source>
</evidence>
<accession>A0ACC2JNG7</accession>
<comment type="caution">
    <text evidence="1">The sequence shown here is derived from an EMBL/GenBank/DDBJ whole genome shotgun (WGS) entry which is preliminary data.</text>
</comment>
<keyword evidence="2" id="KW-1185">Reference proteome</keyword>
<evidence type="ECO:0000313" key="1">
    <source>
        <dbReference type="EMBL" id="KAJ8129001.1"/>
    </source>
</evidence>
<protein>
    <submittedName>
        <fullName evidence="1">Uncharacterized protein</fullName>
    </submittedName>
</protein>
<organism evidence="1 2">
    <name type="scientific">Lasiodiplodia mahajangana</name>
    <dbReference type="NCBI Taxonomy" id="1108764"/>
    <lineage>
        <taxon>Eukaryota</taxon>
        <taxon>Fungi</taxon>
        <taxon>Dikarya</taxon>
        <taxon>Ascomycota</taxon>
        <taxon>Pezizomycotina</taxon>
        <taxon>Dothideomycetes</taxon>
        <taxon>Dothideomycetes incertae sedis</taxon>
        <taxon>Botryosphaeriales</taxon>
        <taxon>Botryosphaeriaceae</taxon>
        <taxon>Lasiodiplodia</taxon>
    </lineage>
</organism>
<dbReference type="Proteomes" id="UP001153332">
    <property type="component" value="Unassembled WGS sequence"/>
</dbReference>
<name>A0ACC2JNG7_9PEZI</name>
<proteinExistence type="predicted"/>
<sequence>MRFTSLASALASTLMVPSALGSSMTLAWNTKTDCSGSHGKFQHYNENECHVLGKNDWAVDIWFTGSPCTLYAYEADDCTGNRAPLAGPGGPGDICHSLQGRWSIMVTDCR</sequence>
<reference evidence="1" key="1">
    <citation type="submission" date="2022-12" db="EMBL/GenBank/DDBJ databases">
        <title>Genome Sequence of Lasiodiplodia mahajangana.</title>
        <authorList>
            <person name="Buettner E."/>
        </authorList>
    </citation>
    <scope>NUCLEOTIDE SEQUENCE</scope>
    <source>
        <strain evidence="1">VT137</strain>
    </source>
</reference>
<gene>
    <name evidence="1" type="ORF">O1611_g4632</name>
</gene>